<dbReference type="Proteomes" id="UP000559182">
    <property type="component" value="Unassembled WGS sequence"/>
</dbReference>
<accession>A0A839N502</accession>
<feature type="compositionally biased region" description="Basic and acidic residues" evidence="1">
    <location>
        <begin position="10"/>
        <end position="25"/>
    </location>
</feature>
<gene>
    <name evidence="2" type="ORF">FHU39_002361</name>
</gene>
<keyword evidence="3" id="KW-1185">Reference proteome</keyword>
<organism evidence="2 3">
    <name type="scientific">Flexivirga oryzae</name>
    <dbReference type="NCBI Taxonomy" id="1794944"/>
    <lineage>
        <taxon>Bacteria</taxon>
        <taxon>Bacillati</taxon>
        <taxon>Actinomycetota</taxon>
        <taxon>Actinomycetes</taxon>
        <taxon>Micrococcales</taxon>
        <taxon>Dermacoccaceae</taxon>
        <taxon>Flexivirga</taxon>
    </lineage>
</organism>
<proteinExistence type="predicted"/>
<evidence type="ECO:0000313" key="3">
    <source>
        <dbReference type="Proteomes" id="UP000559182"/>
    </source>
</evidence>
<comment type="caution">
    <text evidence="2">The sequence shown here is derived from an EMBL/GenBank/DDBJ whole genome shotgun (WGS) entry which is preliminary data.</text>
</comment>
<protein>
    <submittedName>
        <fullName evidence="2">Uncharacterized protein</fullName>
    </submittedName>
</protein>
<sequence length="36" mass="3849">MHGMRRAHGMRREDDRAGAGVRERASGTPGPAGEES</sequence>
<evidence type="ECO:0000256" key="1">
    <source>
        <dbReference type="SAM" id="MobiDB-lite"/>
    </source>
</evidence>
<dbReference type="EMBL" id="JACHVQ010000001">
    <property type="protein sequence ID" value="MBB2892377.1"/>
    <property type="molecule type" value="Genomic_DNA"/>
</dbReference>
<dbReference type="AlphaFoldDB" id="A0A839N502"/>
<feature type="region of interest" description="Disordered" evidence="1">
    <location>
        <begin position="1"/>
        <end position="36"/>
    </location>
</feature>
<name>A0A839N502_9MICO</name>
<reference evidence="2 3" key="1">
    <citation type="submission" date="2020-08" db="EMBL/GenBank/DDBJ databases">
        <title>Sequencing the genomes of 1000 actinobacteria strains.</title>
        <authorList>
            <person name="Klenk H.-P."/>
        </authorList>
    </citation>
    <scope>NUCLEOTIDE SEQUENCE [LARGE SCALE GENOMIC DNA]</scope>
    <source>
        <strain evidence="2 3">DSM 105369</strain>
    </source>
</reference>
<evidence type="ECO:0000313" key="2">
    <source>
        <dbReference type="EMBL" id="MBB2892377.1"/>
    </source>
</evidence>